<dbReference type="Proteomes" id="UP000226191">
    <property type="component" value="Unassembled WGS sequence"/>
</dbReference>
<protein>
    <submittedName>
        <fullName evidence="1">Neuraminidase</fullName>
    </submittedName>
</protein>
<reference evidence="1 2" key="1">
    <citation type="submission" date="2017-02" db="EMBL/GenBank/DDBJ databases">
        <title>Prevalence of linear plasmids in Cutibacterium acnes isolates obtained from cancerous prostatic tissue.</title>
        <authorList>
            <person name="Davidsson S."/>
            <person name="Bruggemann H."/>
        </authorList>
    </citation>
    <scope>NUCLEOTIDE SEQUENCE [LARGE SCALE GENOMIC DNA]</scope>
    <source>
        <strain evidence="1 2">11-78</strain>
    </source>
</reference>
<dbReference type="EMBL" id="MVCE01000004">
    <property type="protein sequence ID" value="PGF33253.1"/>
    <property type="molecule type" value="Genomic_DNA"/>
</dbReference>
<evidence type="ECO:0000313" key="1">
    <source>
        <dbReference type="EMBL" id="PGF33253.1"/>
    </source>
</evidence>
<dbReference type="AlphaFoldDB" id="A0A2B7IXW4"/>
<sequence length="40" mass="4297">MAVPISCPVVRSVSRWTTQRGYGHGDAVVTAASQRAVVPW</sequence>
<organism evidence="1 2">
    <name type="scientific">Cutibacterium acnes</name>
    <name type="common">Propionibacterium acnes</name>
    <dbReference type="NCBI Taxonomy" id="1747"/>
    <lineage>
        <taxon>Bacteria</taxon>
        <taxon>Bacillati</taxon>
        <taxon>Actinomycetota</taxon>
        <taxon>Actinomycetes</taxon>
        <taxon>Propionibacteriales</taxon>
        <taxon>Propionibacteriaceae</taxon>
        <taxon>Cutibacterium</taxon>
    </lineage>
</organism>
<accession>A0A2B7IXW4</accession>
<evidence type="ECO:0000313" key="2">
    <source>
        <dbReference type="Proteomes" id="UP000226191"/>
    </source>
</evidence>
<comment type="caution">
    <text evidence="1">The sequence shown here is derived from an EMBL/GenBank/DDBJ whole genome shotgun (WGS) entry which is preliminary data.</text>
</comment>
<name>A0A2B7IXW4_CUTAC</name>
<proteinExistence type="predicted"/>
<gene>
    <name evidence="1" type="ORF">B1B09_09780</name>
</gene>